<dbReference type="NCBIfam" id="TIGR00254">
    <property type="entry name" value="GGDEF"/>
    <property type="match status" value="1"/>
</dbReference>
<dbReference type="Gene3D" id="3.30.70.270">
    <property type="match status" value="1"/>
</dbReference>
<gene>
    <name evidence="4" type="ORF">ACPOL_0378</name>
</gene>
<feature type="transmembrane region" description="Helical" evidence="1">
    <location>
        <begin position="198"/>
        <end position="225"/>
    </location>
</feature>
<dbReference type="Pfam" id="PF03707">
    <property type="entry name" value="MHYT"/>
    <property type="match status" value="3"/>
</dbReference>
<dbReference type="InterPro" id="IPR043128">
    <property type="entry name" value="Rev_trsase/Diguanyl_cyclase"/>
</dbReference>
<dbReference type="SUPFAM" id="SSF55073">
    <property type="entry name" value="Nucleotide cyclase"/>
    <property type="match status" value="1"/>
</dbReference>
<protein>
    <submittedName>
        <fullName evidence="4">Diguanylate cyclase/phosphodiesterase (GGDEF &amp; EAL domains) with PAS/PAC sensor(S)</fullName>
    </submittedName>
</protein>
<dbReference type="RefSeq" id="WP_161557134.1">
    <property type="nucleotide sequence ID" value="NZ_CP030840.1"/>
</dbReference>
<dbReference type="FunFam" id="3.30.70.270:FF:000001">
    <property type="entry name" value="Diguanylate cyclase domain protein"/>
    <property type="match status" value="1"/>
</dbReference>
<feature type="domain" description="MHYT" evidence="3">
    <location>
        <begin position="1"/>
        <end position="185"/>
    </location>
</feature>
<dbReference type="SUPFAM" id="SSF55785">
    <property type="entry name" value="PYP-like sensor domain (PAS domain)"/>
    <property type="match status" value="1"/>
</dbReference>
<dbReference type="CDD" id="cd01949">
    <property type="entry name" value="GGDEF"/>
    <property type="match status" value="1"/>
</dbReference>
<dbReference type="SMART" id="SM00267">
    <property type="entry name" value="GGDEF"/>
    <property type="match status" value="1"/>
</dbReference>
<dbReference type="InterPro" id="IPR035965">
    <property type="entry name" value="PAS-like_dom_sf"/>
</dbReference>
<dbReference type="InterPro" id="IPR000160">
    <property type="entry name" value="GGDEF_dom"/>
</dbReference>
<dbReference type="GO" id="GO:0016020">
    <property type="term" value="C:membrane"/>
    <property type="evidence" value="ECO:0007669"/>
    <property type="project" value="UniProtKB-UniRule"/>
</dbReference>
<keyword evidence="1" id="KW-0812">Transmembrane</keyword>
<keyword evidence="1" id="KW-1133">Transmembrane helix</keyword>
<dbReference type="InterPro" id="IPR000014">
    <property type="entry name" value="PAS"/>
</dbReference>
<dbReference type="PROSITE" id="PS50924">
    <property type="entry name" value="MHYT"/>
    <property type="match status" value="1"/>
</dbReference>
<dbReference type="InterPro" id="IPR052163">
    <property type="entry name" value="DGC-Regulatory_Protein"/>
</dbReference>
<proteinExistence type="predicted"/>
<dbReference type="EMBL" id="CP030840">
    <property type="protein sequence ID" value="AXC09759.1"/>
    <property type="molecule type" value="Genomic_DNA"/>
</dbReference>
<feature type="transmembrane region" description="Helical" evidence="1">
    <location>
        <begin position="158"/>
        <end position="178"/>
    </location>
</feature>
<dbReference type="Proteomes" id="UP000253606">
    <property type="component" value="Chromosome"/>
</dbReference>
<dbReference type="GO" id="GO:0003824">
    <property type="term" value="F:catalytic activity"/>
    <property type="evidence" value="ECO:0007669"/>
    <property type="project" value="UniProtKB-ARBA"/>
</dbReference>
<dbReference type="KEGG" id="abas:ACPOL_0378"/>
<reference evidence="4 5" key="1">
    <citation type="journal article" date="2018" name="Front. Microbiol.">
        <title>Hydrolytic Capabilities as a Key to Environmental Success: Chitinolytic and Cellulolytic Acidobacteria From Acidic Sub-arctic Soils and Boreal Peatlands.</title>
        <authorList>
            <person name="Belova S.E."/>
            <person name="Ravin N.V."/>
            <person name="Pankratov T.A."/>
            <person name="Rakitin A.L."/>
            <person name="Ivanova A.A."/>
            <person name="Beletsky A.V."/>
            <person name="Mardanov A.V."/>
            <person name="Sinninghe Damste J.S."/>
            <person name="Dedysh S.N."/>
        </authorList>
    </citation>
    <scope>NUCLEOTIDE SEQUENCE [LARGE SCALE GENOMIC DNA]</scope>
    <source>
        <strain evidence="4 5">SBC82</strain>
    </source>
</reference>
<name>A0A2Z5FSG0_9BACT</name>
<dbReference type="CDD" id="cd00130">
    <property type="entry name" value="PAS"/>
    <property type="match status" value="1"/>
</dbReference>
<dbReference type="PANTHER" id="PTHR46663:SF2">
    <property type="entry name" value="GGDEF DOMAIN-CONTAINING PROTEIN"/>
    <property type="match status" value="1"/>
</dbReference>
<evidence type="ECO:0000313" key="4">
    <source>
        <dbReference type="EMBL" id="AXC09759.1"/>
    </source>
</evidence>
<evidence type="ECO:0000259" key="3">
    <source>
        <dbReference type="PROSITE" id="PS50924"/>
    </source>
</evidence>
<keyword evidence="1" id="KW-0472">Membrane</keyword>
<feature type="transmembrane region" description="Helical" evidence="1">
    <location>
        <begin position="59"/>
        <end position="81"/>
    </location>
</feature>
<feature type="domain" description="GGDEF" evidence="2">
    <location>
        <begin position="396"/>
        <end position="529"/>
    </location>
</feature>
<dbReference type="AlphaFoldDB" id="A0A2Z5FSG0"/>
<dbReference type="PROSITE" id="PS50887">
    <property type="entry name" value="GGDEF"/>
    <property type="match status" value="1"/>
</dbReference>
<keyword evidence="5" id="KW-1185">Reference proteome</keyword>
<dbReference type="Gene3D" id="3.30.450.20">
    <property type="entry name" value="PAS domain"/>
    <property type="match status" value="1"/>
</dbReference>
<evidence type="ECO:0000313" key="5">
    <source>
        <dbReference type="Proteomes" id="UP000253606"/>
    </source>
</evidence>
<feature type="transmembrane region" description="Helical" evidence="1">
    <location>
        <begin position="27"/>
        <end position="47"/>
    </location>
</feature>
<feature type="transmembrane region" description="Helical" evidence="1">
    <location>
        <begin position="123"/>
        <end position="146"/>
    </location>
</feature>
<dbReference type="InterPro" id="IPR029787">
    <property type="entry name" value="Nucleotide_cyclase"/>
</dbReference>
<sequence>MLISIAASYGAFSFAQRFANSKGVAHWVWMASGSLAMGLGIWSTHYLGMLAVRLPVEVFYHIPTVLLSLLLAVAASVIALMVVSREELRKWQIGIGSVLMGSGIGAMHYTGMHAMRSTAMHQYHAPLVLLSVVVAVGFSWTSLWIAFSVRKRYDHREVFRLGGATLMGLGIAAMHYTAMSAVTFRSGGMMAFSTEHTIRISNLGVAAVVLTTGFVLLGALLTTILDRELYQRLSEDRDRLRAVTEASTDALFICTAVRNTRGEIEDFLLTYLNKNVELIVDQPPEKLLGNKMFEMFPLHRAAGLLELYQCVVITGVPLTYEFAIKENEVISNWIRVQAVKLKDGLAIWASDVTMRKLKEQSVFYKAQHDPLTGLVNRSLLNDRVAQAIERAKRCANKVAVLLIDLDNFKRINDSLGHAAGDGVLLAVAGRLSNSVRASDSVIRIGGDEFVIVMPGIDRPADINARAERIIESFQPAVALEGVELQVTCSLGIALYPDSALDVEELLAKADSAMYVAKHRGKNQYEVFQSSKSLMATVV</sequence>
<organism evidence="4 5">
    <name type="scientific">Acidisarcina polymorpha</name>
    <dbReference type="NCBI Taxonomy" id="2211140"/>
    <lineage>
        <taxon>Bacteria</taxon>
        <taxon>Pseudomonadati</taxon>
        <taxon>Acidobacteriota</taxon>
        <taxon>Terriglobia</taxon>
        <taxon>Terriglobales</taxon>
        <taxon>Acidobacteriaceae</taxon>
        <taxon>Acidisarcina</taxon>
    </lineage>
</organism>
<dbReference type="PANTHER" id="PTHR46663">
    <property type="entry name" value="DIGUANYLATE CYCLASE DGCT-RELATED"/>
    <property type="match status" value="1"/>
</dbReference>
<dbReference type="Pfam" id="PF00990">
    <property type="entry name" value="GGDEF"/>
    <property type="match status" value="1"/>
</dbReference>
<feature type="transmembrane region" description="Helical" evidence="1">
    <location>
        <begin position="93"/>
        <end position="111"/>
    </location>
</feature>
<evidence type="ECO:0000259" key="2">
    <source>
        <dbReference type="PROSITE" id="PS50887"/>
    </source>
</evidence>
<dbReference type="InterPro" id="IPR005330">
    <property type="entry name" value="MHYT_dom"/>
</dbReference>
<accession>A0A2Z5FSG0</accession>
<evidence type="ECO:0000256" key="1">
    <source>
        <dbReference type="PROSITE-ProRule" id="PRU00244"/>
    </source>
</evidence>